<comment type="caution">
    <text evidence="1">The sequence shown here is derived from an EMBL/GenBank/DDBJ whole genome shotgun (WGS) entry which is preliminary data.</text>
</comment>
<protein>
    <recommendedName>
        <fullName evidence="3">Replicative helicase inhibitor G39P N-terminal domain-containing protein</fullName>
    </recommendedName>
</protein>
<keyword evidence="2" id="KW-1185">Reference proteome</keyword>
<name>A0ABR5MGB5_9BACI</name>
<accession>A0ABR5MGB5</accession>
<organism evidence="1 2">
    <name type="scientific">Oceanobacillus caeni</name>
    <dbReference type="NCBI Taxonomy" id="405946"/>
    <lineage>
        <taxon>Bacteria</taxon>
        <taxon>Bacillati</taxon>
        <taxon>Bacillota</taxon>
        <taxon>Bacilli</taxon>
        <taxon>Bacillales</taxon>
        <taxon>Bacillaceae</taxon>
        <taxon>Oceanobacillus</taxon>
    </lineage>
</organism>
<proteinExistence type="predicted"/>
<reference evidence="1 2" key="1">
    <citation type="submission" date="2015-07" db="EMBL/GenBank/DDBJ databases">
        <title>High-quality draft genome sequence of Oceanobacillus caeni HM6, a bacillus isolated from a human feces.</title>
        <authorList>
            <person name="Kumar J."/>
            <person name="Verma M.K."/>
            <person name="Pandey R."/>
            <person name="Bhambi M."/>
            <person name="Chauhan N."/>
        </authorList>
    </citation>
    <scope>NUCLEOTIDE SEQUENCE [LARGE SCALE GENOMIC DNA]</scope>
    <source>
        <strain evidence="1 2">HM6</strain>
    </source>
</reference>
<evidence type="ECO:0000313" key="1">
    <source>
        <dbReference type="EMBL" id="KPH71567.1"/>
    </source>
</evidence>
<dbReference type="RefSeq" id="WP_060669064.1">
    <property type="nucleotide sequence ID" value="NZ_LGTK01000070.1"/>
</dbReference>
<sequence length="113" mass="13391">MKREEAIDVLEHIAALYPKVEMSRKKAKVLLPALMEMEYAGVMTKLRKFTTKYPYPPTIAEIAAYPKMPNEHLENIKKWQEEANKVSEQTKQQFRMQLEKLIIQKVNHENYKL</sequence>
<gene>
    <name evidence="1" type="ORF">AFL42_14920</name>
</gene>
<dbReference type="Gene3D" id="1.10.8.200">
    <property type="entry name" value="Replisome organizer (g39p helicase loader/inhibitor protein)"/>
    <property type="match status" value="1"/>
</dbReference>
<evidence type="ECO:0000313" key="2">
    <source>
        <dbReference type="Proteomes" id="UP000037854"/>
    </source>
</evidence>
<dbReference type="Proteomes" id="UP000037854">
    <property type="component" value="Unassembled WGS sequence"/>
</dbReference>
<evidence type="ECO:0008006" key="3">
    <source>
        <dbReference type="Google" id="ProtNLM"/>
    </source>
</evidence>
<dbReference type="EMBL" id="LGTK01000070">
    <property type="protein sequence ID" value="KPH71567.1"/>
    <property type="molecule type" value="Genomic_DNA"/>
</dbReference>